<feature type="compositionally biased region" description="Basic and acidic residues" evidence="1">
    <location>
        <begin position="329"/>
        <end position="347"/>
    </location>
</feature>
<dbReference type="InterPro" id="IPR004367">
    <property type="entry name" value="Cyclin_C-dom"/>
</dbReference>
<dbReference type="EMBL" id="KE345709">
    <property type="protein sequence ID" value="EXC12076.1"/>
    <property type="molecule type" value="Genomic_DNA"/>
</dbReference>
<feature type="compositionally biased region" description="Polar residues" evidence="1">
    <location>
        <begin position="494"/>
        <end position="513"/>
    </location>
</feature>
<dbReference type="eggNOG" id="KOG0656">
    <property type="taxonomic scope" value="Eukaryota"/>
</dbReference>
<feature type="compositionally biased region" description="Basic and acidic residues" evidence="1">
    <location>
        <begin position="432"/>
        <end position="447"/>
    </location>
</feature>
<dbReference type="Pfam" id="PF02984">
    <property type="entry name" value="Cyclin_C"/>
    <property type="match status" value="1"/>
</dbReference>
<feature type="domain" description="Cyclin C-terminal" evidence="2">
    <location>
        <begin position="123"/>
        <end position="254"/>
    </location>
</feature>
<name>W9S3A7_9ROSA</name>
<evidence type="ECO:0000259" key="2">
    <source>
        <dbReference type="SMART" id="SM01332"/>
    </source>
</evidence>
<feature type="compositionally biased region" description="Low complexity" evidence="1">
    <location>
        <begin position="576"/>
        <end position="588"/>
    </location>
</feature>
<dbReference type="Gene3D" id="1.10.472.10">
    <property type="entry name" value="Cyclin-like"/>
    <property type="match status" value="3"/>
</dbReference>
<gene>
    <name evidence="3" type="ORF">L484_006620</name>
</gene>
<keyword evidence="4" id="KW-1185">Reference proteome</keyword>
<feature type="region of interest" description="Disordered" evidence="1">
    <location>
        <begin position="280"/>
        <end position="597"/>
    </location>
</feature>
<feature type="compositionally biased region" description="Basic and acidic residues" evidence="1">
    <location>
        <begin position="368"/>
        <end position="380"/>
    </location>
</feature>
<feature type="compositionally biased region" description="Basic and acidic residues" evidence="1">
    <location>
        <begin position="395"/>
        <end position="417"/>
    </location>
</feature>
<dbReference type="SUPFAM" id="SSF47954">
    <property type="entry name" value="Cyclin-like"/>
    <property type="match status" value="2"/>
</dbReference>
<feature type="compositionally biased region" description="Basic and acidic residues" evidence="1">
    <location>
        <begin position="559"/>
        <end position="575"/>
    </location>
</feature>
<reference evidence="4" key="1">
    <citation type="submission" date="2013-01" db="EMBL/GenBank/DDBJ databases">
        <title>Draft Genome Sequence of a Mulberry Tree, Morus notabilis C.K. Schneid.</title>
        <authorList>
            <person name="He N."/>
            <person name="Zhao S."/>
        </authorList>
    </citation>
    <scope>NUCLEOTIDE SEQUENCE</scope>
</reference>
<evidence type="ECO:0000313" key="4">
    <source>
        <dbReference type="Proteomes" id="UP000030645"/>
    </source>
</evidence>
<accession>W9S3A7</accession>
<sequence length="683" mass="76075">MNPDLDYDPYNPLPDISPVPEFGKQGLERYLNVEATYTATPVYCGSVFGVWRERAVIVIFNVSRREHFDPFIPYLAMNYFDRFISREQNIPARNRELRAVMPWEFLTMELSIVKGLDWHLRSVTALSFVRFFTPVFDSTYGFRHRTINEIIIQSQNDFKMSRFRPSVIAASALLAASSFLYPEQFVSFVEKIASQIIFKELEVLICMERLIDMCKDLRIQIESAVPKNEYLPKRKVRAGDTSEQVAETSKSAAAGTPDRATSKNSKWKSAIMSWQVFAASSERDADQKSKQEAAENPEQSTAACKSKEETAESSEGPSVASTEQVGAKKSSESTEEPKQVATERSEEVATESSEQSTSVPTEQVVAQKAEESTKGAKEGATEQPSVVPTEQLAAQKKEESIQEPKQVASERLEEKATELIGQPTVIPTEQVAAKKSEESMREPKQTETESLEEEATELAEQQKAVLTEQVAAKKSEAPTKKSVKFEVSPEESKQAATESSQELKYVSTEQLAAQKSKKSTDGSIHAAVESLEQPTAEESKQVAATKSEESTVQESTQATREKSKQVATESSERSTTELAQSSASTSSQRPSKGNEKVVEITEIPKKAEDSEDMEFDFVLRWTLGETNAEDFVIFMAMEDLDGPLQLPGELARVNQARRSDLNEFCNFCCCCNCDCCFNCCSLL</sequence>
<feature type="region of interest" description="Disordered" evidence="1">
    <location>
        <begin position="235"/>
        <end position="266"/>
    </location>
</feature>
<feature type="compositionally biased region" description="Polar residues" evidence="1">
    <location>
        <begin position="313"/>
        <end position="324"/>
    </location>
</feature>
<feature type="compositionally biased region" description="Basic and acidic residues" evidence="1">
    <location>
        <begin position="281"/>
        <end position="293"/>
    </location>
</feature>
<evidence type="ECO:0000256" key="1">
    <source>
        <dbReference type="SAM" id="MobiDB-lite"/>
    </source>
</evidence>
<dbReference type="Proteomes" id="UP000030645">
    <property type="component" value="Unassembled WGS sequence"/>
</dbReference>
<dbReference type="AlphaFoldDB" id="W9S3A7"/>
<protein>
    <submittedName>
        <fullName evidence="3">Putative cyclin-D6-1</fullName>
    </submittedName>
</protein>
<dbReference type="InterPro" id="IPR036915">
    <property type="entry name" value="Cyclin-like_sf"/>
</dbReference>
<proteinExistence type="predicted"/>
<feature type="compositionally biased region" description="Polar residues" evidence="1">
    <location>
        <begin position="350"/>
        <end position="361"/>
    </location>
</feature>
<feature type="compositionally biased region" description="Polar residues" evidence="1">
    <location>
        <begin position="241"/>
        <end position="251"/>
    </location>
</feature>
<dbReference type="STRING" id="981085.W9S3A7"/>
<evidence type="ECO:0000313" key="3">
    <source>
        <dbReference type="EMBL" id="EXC12076.1"/>
    </source>
</evidence>
<dbReference type="SMART" id="SM01332">
    <property type="entry name" value="Cyclin_C"/>
    <property type="match status" value="1"/>
</dbReference>
<organism evidence="3 4">
    <name type="scientific">Morus notabilis</name>
    <dbReference type="NCBI Taxonomy" id="981085"/>
    <lineage>
        <taxon>Eukaryota</taxon>
        <taxon>Viridiplantae</taxon>
        <taxon>Streptophyta</taxon>
        <taxon>Embryophyta</taxon>
        <taxon>Tracheophyta</taxon>
        <taxon>Spermatophyta</taxon>
        <taxon>Magnoliopsida</taxon>
        <taxon>eudicotyledons</taxon>
        <taxon>Gunneridae</taxon>
        <taxon>Pentapetalae</taxon>
        <taxon>rosids</taxon>
        <taxon>fabids</taxon>
        <taxon>Rosales</taxon>
        <taxon>Moraceae</taxon>
        <taxon>Moreae</taxon>
        <taxon>Morus</taxon>
    </lineage>
</organism>